<sequence>MHDNATPDAQCLADAFRRGSLTPSAWLQQLWPRIHATRHVFTHLTPTRAEQEAAAATQRWREGRPMSPFDGVPMAWKDLFDVAGTVTTAGAEVHRQAAPAPRDATLVAQAARAGLVCVGKTNLSELAYSGLGLNPHFGTPTLPCGNRPARVPGGSSSGSAIAVAQGLVPIAMGTDTAGSIRVPAAFNGLVGFRPSQGRYAGAGVFPLAHSFDCPGPLASSVADVVTLDALLSGRRRALPTTPLTQLHLVVDQSLLDDLAVSTVVRDHLERALSQLTAAGAKLERRPTTTFKRAVEHITEAGWLGGVEAFALHRTLLDSVNAKRLDPRIRQRLEGAREFDAERIESLQRQRQRLTDALCDELGGVLLVTPTVGHVAPPLAPLECDDNLFFATNAATLRLTMPGSLMGMPGISLPCGRDAQGLASGLLLSGPSGSDERVLSAATSIAKLLCTT</sequence>
<organism evidence="3 4">
    <name type="scientific">Halomonas salipaludis</name>
    <dbReference type="NCBI Taxonomy" id="2032625"/>
    <lineage>
        <taxon>Bacteria</taxon>
        <taxon>Pseudomonadati</taxon>
        <taxon>Pseudomonadota</taxon>
        <taxon>Gammaproteobacteria</taxon>
        <taxon>Oceanospirillales</taxon>
        <taxon>Halomonadaceae</taxon>
        <taxon>Halomonas</taxon>
    </lineage>
</organism>
<proteinExistence type="predicted"/>
<dbReference type="EMBL" id="NSKB01000002">
    <property type="protein sequence ID" value="PAU78264.1"/>
    <property type="molecule type" value="Genomic_DNA"/>
</dbReference>
<evidence type="ECO:0000313" key="3">
    <source>
        <dbReference type="EMBL" id="PAU78264.1"/>
    </source>
</evidence>
<dbReference type="Pfam" id="PF01425">
    <property type="entry name" value="Amidase"/>
    <property type="match status" value="1"/>
</dbReference>
<dbReference type="RefSeq" id="WP_095619938.1">
    <property type="nucleotide sequence ID" value="NZ_NSKB01000002.1"/>
</dbReference>
<keyword evidence="4" id="KW-1185">Reference proteome</keyword>
<feature type="coiled-coil region" evidence="1">
    <location>
        <begin position="329"/>
        <end position="356"/>
    </location>
</feature>
<dbReference type="Gene3D" id="3.90.1300.10">
    <property type="entry name" value="Amidase signature (AS) domain"/>
    <property type="match status" value="1"/>
</dbReference>
<dbReference type="AlphaFoldDB" id="A0A2A2F0K1"/>
<dbReference type="OrthoDB" id="8872210at2"/>
<dbReference type="SUPFAM" id="SSF75304">
    <property type="entry name" value="Amidase signature (AS) enzymes"/>
    <property type="match status" value="1"/>
</dbReference>
<dbReference type="PANTHER" id="PTHR11895:SF176">
    <property type="entry name" value="AMIDASE AMID-RELATED"/>
    <property type="match status" value="1"/>
</dbReference>
<dbReference type="NCBIfam" id="NF004766">
    <property type="entry name" value="PRK06102.1"/>
    <property type="match status" value="1"/>
</dbReference>
<comment type="caution">
    <text evidence="3">The sequence shown here is derived from an EMBL/GenBank/DDBJ whole genome shotgun (WGS) entry which is preliminary data.</text>
</comment>
<accession>A0A2A2F0K1</accession>
<reference evidence="3 4" key="1">
    <citation type="submission" date="2017-08" db="EMBL/GenBank/DDBJ databases">
        <title>Halomonas alkalisoli sp. nov., isolated from saline alkaline soil.</title>
        <authorList>
            <person name="Wang D."/>
            <person name="Zhang G."/>
        </authorList>
    </citation>
    <scope>NUCLEOTIDE SEQUENCE [LARGE SCALE GENOMIC DNA]</scope>
    <source>
        <strain evidence="3 4">WRN001</strain>
    </source>
</reference>
<feature type="domain" description="Amidase" evidence="2">
    <location>
        <begin position="39"/>
        <end position="438"/>
    </location>
</feature>
<protein>
    <submittedName>
        <fullName evidence="3">Amidase</fullName>
    </submittedName>
</protein>
<evidence type="ECO:0000256" key="1">
    <source>
        <dbReference type="SAM" id="Coils"/>
    </source>
</evidence>
<evidence type="ECO:0000313" key="4">
    <source>
        <dbReference type="Proteomes" id="UP000217771"/>
    </source>
</evidence>
<evidence type="ECO:0000259" key="2">
    <source>
        <dbReference type="Pfam" id="PF01425"/>
    </source>
</evidence>
<dbReference type="InterPro" id="IPR036928">
    <property type="entry name" value="AS_sf"/>
</dbReference>
<dbReference type="Proteomes" id="UP000217771">
    <property type="component" value="Unassembled WGS sequence"/>
</dbReference>
<gene>
    <name evidence="3" type="ORF">CK498_05965</name>
</gene>
<name>A0A2A2F0K1_9GAMM</name>
<dbReference type="PANTHER" id="PTHR11895">
    <property type="entry name" value="TRANSAMIDASE"/>
    <property type="match status" value="1"/>
</dbReference>
<dbReference type="InterPro" id="IPR023631">
    <property type="entry name" value="Amidase_dom"/>
</dbReference>
<keyword evidence="1" id="KW-0175">Coiled coil</keyword>
<dbReference type="InterPro" id="IPR000120">
    <property type="entry name" value="Amidase"/>
</dbReference>
<dbReference type="GO" id="GO:0003824">
    <property type="term" value="F:catalytic activity"/>
    <property type="evidence" value="ECO:0007669"/>
    <property type="project" value="InterPro"/>
</dbReference>